<proteinExistence type="predicted"/>
<evidence type="ECO:0000313" key="1">
    <source>
        <dbReference type="EMBL" id="PFG74583.1"/>
    </source>
</evidence>
<comment type="caution">
    <text evidence="1">The sequence shown here is derived from an EMBL/GenBank/DDBJ whole genome shotgun (WGS) entry which is preliminary data.</text>
</comment>
<dbReference type="Proteomes" id="UP000223071">
    <property type="component" value="Unassembled WGS sequence"/>
</dbReference>
<keyword evidence="2" id="KW-1185">Reference proteome</keyword>
<dbReference type="RefSeq" id="WP_133117579.1">
    <property type="nucleotide sequence ID" value="NZ_PDJQ01000001.1"/>
</dbReference>
<gene>
    <name evidence="1" type="ORF">A9A59_1820</name>
</gene>
<evidence type="ECO:0000313" key="2">
    <source>
        <dbReference type="Proteomes" id="UP000223071"/>
    </source>
</evidence>
<dbReference type="AlphaFoldDB" id="A0A2A9HGV5"/>
<accession>A0A2A9HGV5</accession>
<organism evidence="1 2">
    <name type="scientific">Tepidiforma thermophila (strain KCTC 52669 / CGMCC 1.13589 / G233)</name>
    <dbReference type="NCBI Taxonomy" id="2761530"/>
    <lineage>
        <taxon>Bacteria</taxon>
        <taxon>Bacillati</taxon>
        <taxon>Chloroflexota</taxon>
        <taxon>Tepidiformia</taxon>
        <taxon>Tepidiformales</taxon>
        <taxon>Tepidiformaceae</taxon>
        <taxon>Tepidiforma</taxon>
    </lineage>
</organism>
<name>A0A2A9HGV5_TEPT2</name>
<sequence>MERRLPPQYEGWQAHEGRMRRMTTPELVAEVQDGSPERRLAALSVINLADVDPSVVRDWIRTLPDAEANELAGAIPVLSPDGTCNDDARWAALAREGYDARRLPTFLVVLMASLEAMESRGCPGAAFEWEQTADWLGDIFDRLAAAGDEDALDDISLFVFENYLDRDAMFEAFCGVIVRHEWFAQEVSANPSVYLARLPEERQRRALLEAAQAGGLPFEVAWFNLRGS</sequence>
<evidence type="ECO:0008006" key="3">
    <source>
        <dbReference type="Google" id="ProtNLM"/>
    </source>
</evidence>
<reference evidence="1 2" key="1">
    <citation type="submission" date="2017-09" db="EMBL/GenBank/DDBJ databases">
        <title>Sequencing the genomes of two abundant thermophiles in Great Basin hot springs: Thermocrinis jamiesonii and novel Chloroflexi Thermoflexus hugenholtzii.</title>
        <authorList>
            <person name="Hedlund B."/>
        </authorList>
    </citation>
    <scope>NUCLEOTIDE SEQUENCE [LARGE SCALE GENOMIC DNA]</scope>
    <source>
        <strain evidence="1 2">G233</strain>
    </source>
</reference>
<protein>
    <recommendedName>
        <fullName evidence="3">HEAT repeat domain-containing protein</fullName>
    </recommendedName>
</protein>
<dbReference type="EMBL" id="PDJQ01000001">
    <property type="protein sequence ID" value="PFG74583.1"/>
    <property type="molecule type" value="Genomic_DNA"/>
</dbReference>